<gene>
    <name evidence="2" type="ORF">F5878DRAFT_643489</name>
</gene>
<dbReference type="Pfam" id="PF10544">
    <property type="entry name" value="T5orf172"/>
    <property type="match status" value="1"/>
</dbReference>
<name>A0AA38P536_9AGAR</name>
<evidence type="ECO:0000259" key="1">
    <source>
        <dbReference type="Pfam" id="PF10544"/>
    </source>
</evidence>
<feature type="domain" description="Bacteriophage T5 Orf172 DNA-binding" evidence="1">
    <location>
        <begin position="28"/>
        <end position="110"/>
    </location>
</feature>
<evidence type="ECO:0000313" key="3">
    <source>
        <dbReference type="Proteomes" id="UP001163846"/>
    </source>
</evidence>
<reference evidence="2" key="1">
    <citation type="submission" date="2022-08" db="EMBL/GenBank/DDBJ databases">
        <authorList>
            <consortium name="DOE Joint Genome Institute"/>
            <person name="Min B."/>
            <person name="Riley R."/>
            <person name="Sierra-Patev S."/>
            <person name="Naranjo-Ortiz M."/>
            <person name="Looney B."/>
            <person name="Konkel Z."/>
            <person name="Slot J.C."/>
            <person name="Sakamoto Y."/>
            <person name="Steenwyk J.L."/>
            <person name="Rokas A."/>
            <person name="Carro J."/>
            <person name="Camarero S."/>
            <person name="Ferreira P."/>
            <person name="Molpeceres G."/>
            <person name="Ruiz-Duenas F.J."/>
            <person name="Serrano A."/>
            <person name="Henrissat B."/>
            <person name="Drula E."/>
            <person name="Hughes K.W."/>
            <person name="Mata J.L."/>
            <person name="Ishikawa N.K."/>
            <person name="Vargas-Isla R."/>
            <person name="Ushijima S."/>
            <person name="Smith C.A."/>
            <person name="Ahrendt S."/>
            <person name="Andreopoulos W."/>
            <person name="He G."/>
            <person name="Labutti K."/>
            <person name="Lipzen A."/>
            <person name="Ng V."/>
            <person name="Sandor L."/>
            <person name="Barry K."/>
            <person name="Martinez A.T."/>
            <person name="Xiao Y."/>
            <person name="Gibbons J.G."/>
            <person name="Terashima K."/>
            <person name="Hibbett D.S."/>
            <person name="Grigoriev I.V."/>
        </authorList>
    </citation>
    <scope>NUCLEOTIDE SEQUENCE</scope>
    <source>
        <strain evidence="2">TFB9207</strain>
    </source>
</reference>
<sequence>MVRRSSRLLHLLYNIRKARPTSRADGPGFLYAFVDHGHCWKIGMARDFDRRRAQWDRECPCIGRRWMPPLAVTRRRRAESLAHLLLEINCADRPKDYCNRCRKRHIEVFHFVANRDLVWRTIVYPLLLQAARA</sequence>
<dbReference type="InterPro" id="IPR018306">
    <property type="entry name" value="Phage_T5_Orf172_DNA-bd"/>
</dbReference>
<protein>
    <recommendedName>
        <fullName evidence="1">Bacteriophage T5 Orf172 DNA-binding domain-containing protein</fullName>
    </recommendedName>
</protein>
<dbReference type="AlphaFoldDB" id="A0AA38P536"/>
<dbReference type="EMBL" id="MU806315">
    <property type="protein sequence ID" value="KAJ3836497.1"/>
    <property type="molecule type" value="Genomic_DNA"/>
</dbReference>
<proteinExistence type="predicted"/>
<dbReference type="Proteomes" id="UP001163846">
    <property type="component" value="Unassembled WGS sequence"/>
</dbReference>
<evidence type="ECO:0000313" key="2">
    <source>
        <dbReference type="EMBL" id="KAJ3836497.1"/>
    </source>
</evidence>
<keyword evidence="3" id="KW-1185">Reference proteome</keyword>
<organism evidence="2 3">
    <name type="scientific">Lentinula raphanica</name>
    <dbReference type="NCBI Taxonomy" id="153919"/>
    <lineage>
        <taxon>Eukaryota</taxon>
        <taxon>Fungi</taxon>
        <taxon>Dikarya</taxon>
        <taxon>Basidiomycota</taxon>
        <taxon>Agaricomycotina</taxon>
        <taxon>Agaricomycetes</taxon>
        <taxon>Agaricomycetidae</taxon>
        <taxon>Agaricales</taxon>
        <taxon>Marasmiineae</taxon>
        <taxon>Omphalotaceae</taxon>
        <taxon>Lentinula</taxon>
    </lineage>
</organism>
<comment type="caution">
    <text evidence="2">The sequence shown here is derived from an EMBL/GenBank/DDBJ whole genome shotgun (WGS) entry which is preliminary data.</text>
</comment>
<accession>A0AA38P536</accession>